<keyword evidence="3" id="KW-1185">Reference proteome</keyword>
<organism evidence="2 3">
    <name type="scientific">Tritrichomonas musculus</name>
    <dbReference type="NCBI Taxonomy" id="1915356"/>
    <lineage>
        <taxon>Eukaryota</taxon>
        <taxon>Metamonada</taxon>
        <taxon>Parabasalia</taxon>
        <taxon>Tritrichomonadida</taxon>
        <taxon>Tritrichomonadidae</taxon>
        <taxon>Tritrichomonas</taxon>
    </lineage>
</organism>
<accession>A0ABR2L7K6</accession>
<evidence type="ECO:0000256" key="1">
    <source>
        <dbReference type="SAM" id="MobiDB-lite"/>
    </source>
</evidence>
<protein>
    <submittedName>
        <fullName evidence="2">Uncharacterized protein</fullName>
    </submittedName>
</protein>
<feature type="region of interest" description="Disordered" evidence="1">
    <location>
        <begin position="77"/>
        <end position="96"/>
    </location>
</feature>
<name>A0ABR2L7K6_9EUKA</name>
<reference evidence="2 3" key="1">
    <citation type="submission" date="2024-04" db="EMBL/GenBank/DDBJ databases">
        <title>Tritrichomonas musculus Genome.</title>
        <authorList>
            <person name="Alves-Ferreira E."/>
            <person name="Grigg M."/>
            <person name="Lorenzi H."/>
            <person name="Galac M."/>
        </authorList>
    </citation>
    <scope>NUCLEOTIDE SEQUENCE [LARGE SCALE GENOMIC DNA]</scope>
    <source>
        <strain evidence="2 3">EAF2021</strain>
    </source>
</reference>
<proteinExistence type="predicted"/>
<dbReference type="EMBL" id="JAPFFF010000001">
    <property type="protein sequence ID" value="KAK8899323.1"/>
    <property type="molecule type" value="Genomic_DNA"/>
</dbReference>
<gene>
    <name evidence="2" type="ORF">M9Y10_001637</name>
</gene>
<evidence type="ECO:0000313" key="2">
    <source>
        <dbReference type="EMBL" id="KAK8899323.1"/>
    </source>
</evidence>
<evidence type="ECO:0000313" key="3">
    <source>
        <dbReference type="Proteomes" id="UP001470230"/>
    </source>
</evidence>
<comment type="caution">
    <text evidence="2">The sequence shown here is derived from an EMBL/GenBank/DDBJ whole genome shotgun (WGS) entry which is preliminary data.</text>
</comment>
<dbReference type="Proteomes" id="UP001470230">
    <property type="component" value="Unassembled WGS sequence"/>
</dbReference>
<sequence length="96" mass="11410">MSVNQQTINRLIRCFKSDIKDIENKMNKCNDDKLRDKMQKDIDIFDAICYDLKHDLYNTDEIIELIEDPYIPRYLEPSDDDNDNIEVTEDGDVIIH</sequence>